<organism evidence="1 2">
    <name type="scientific">Hexamita inflata</name>
    <dbReference type="NCBI Taxonomy" id="28002"/>
    <lineage>
        <taxon>Eukaryota</taxon>
        <taxon>Metamonada</taxon>
        <taxon>Diplomonadida</taxon>
        <taxon>Hexamitidae</taxon>
        <taxon>Hexamitinae</taxon>
        <taxon>Hexamita</taxon>
    </lineage>
</organism>
<dbReference type="Proteomes" id="UP001642409">
    <property type="component" value="Unassembled WGS sequence"/>
</dbReference>
<protein>
    <submittedName>
        <fullName evidence="1">Uncharacterized protein</fullName>
    </submittedName>
</protein>
<reference evidence="1 2" key="1">
    <citation type="submission" date="2024-07" db="EMBL/GenBank/DDBJ databases">
        <authorList>
            <person name="Akdeniz Z."/>
        </authorList>
    </citation>
    <scope>NUCLEOTIDE SEQUENCE [LARGE SCALE GENOMIC DNA]</scope>
</reference>
<keyword evidence="2" id="KW-1185">Reference proteome</keyword>
<name>A0ABP1HBR3_9EUKA</name>
<sequence length="231" mass="26699">MNEVENKIQSKMQKVTNRINTPIEPTASKYPPLKKFIQTNSQFTVSANIPTPQQLKDIRTKLFKEAKQMNQLTKNNVQQMQKLWTEARKMFGTQILGQIQETLKLPPVESGISYERAVKNYLITNWDLQIESYIFALFTERFFTSNNKNIFLGYKRSNGAFNNTKLYNSDQPDIYPLGLVWLHINLLLVVYDYEIDVNTAEKNKIVVGPSMKSGLSEVKMPLIQLGENEIK</sequence>
<dbReference type="EMBL" id="CAXDID020000026">
    <property type="protein sequence ID" value="CAL5990858.1"/>
    <property type="molecule type" value="Genomic_DNA"/>
</dbReference>
<comment type="caution">
    <text evidence="1">The sequence shown here is derived from an EMBL/GenBank/DDBJ whole genome shotgun (WGS) entry which is preliminary data.</text>
</comment>
<gene>
    <name evidence="1" type="ORF">HINF_LOCUS11690</name>
</gene>
<evidence type="ECO:0000313" key="1">
    <source>
        <dbReference type="EMBL" id="CAL5990858.1"/>
    </source>
</evidence>
<proteinExistence type="predicted"/>
<evidence type="ECO:0000313" key="2">
    <source>
        <dbReference type="Proteomes" id="UP001642409"/>
    </source>
</evidence>
<accession>A0ABP1HBR3</accession>